<dbReference type="InterPro" id="IPR000644">
    <property type="entry name" value="CBS_dom"/>
</dbReference>
<dbReference type="PROSITE" id="PS51846">
    <property type="entry name" value="CNNM"/>
    <property type="match status" value="1"/>
</dbReference>
<evidence type="ECO:0000256" key="5">
    <source>
        <dbReference type="ARBA" id="ARBA00022737"/>
    </source>
</evidence>
<dbReference type="SUPFAM" id="SSF56176">
    <property type="entry name" value="FAD-binding/transporter-associated domain-like"/>
    <property type="match status" value="1"/>
</dbReference>
<dbReference type="GO" id="GO:0005886">
    <property type="term" value="C:plasma membrane"/>
    <property type="evidence" value="ECO:0007669"/>
    <property type="project" value="UniProtKB-SubCell"/>
</dbReference>
<keyword evidence="4 10" id="KW-0812">Transmembrane</keyword>
<dbReference type="Pfam" id="PF01595">
    <property type="entry name" value="CNNM"/>
    <property type="match status" value="1"/>
</dbReference>
<keyword evidence="7 9" id="KW-0129">CBS domain</keyword>
<accession>A0A397QCS0</accession>
<dbReference type="Pfam" id="PF00571">
    <property type="entry name" value="CBS"/>
    <property type="match status" value="2"/>
</dbReference>
<feature type="domain" description="CNNM transmembrane" evidence="13">
    <location>
        <begin position="1"/>
        <end position="188"/>
    </location>
</feature>
<keyword evidence="15" id="KW-1185">Reference proteome</keyword>
<evidence type="ECO:0000313" key="14">
    <source>
        <dbReference type="EMBL" id="RIA55884.1"/>
    </source>
</evidence>
<reference evidence="14 15" key="1">
    <citation type="submission" date="2018-08" db="EMBL/GenBank/DDBJ databases">
        <title>Genomic Encyclopedia of Archaeal and Bacterial Type Strains, Phase II (KMG-II): from individual species to whole genera.</title>
        <authorList>
            <person name="Goeker M."/>
        </authorList>
    </citation>
    <scope>NUCLEOTIDE SEQUENCE [LARGE SCALE GENOMIC DNA]</scope>
    <source>
        <strain evidence="14 15">DSM 5002</strain>
    </source>
</reference>
<comment type="similarity">
    <text evidence="2">Belongs to the UPF0053 family. Hemolysin C subfamily.</text>
</comment>
<dbReference type="InterPro" id="IPR002550">
    <property type="entry name" value="CNNM"/>
</dbReference>
<proteinExistence type="inferred from homology"/>
<dbReference type="SUPFAM" id="SSF54631">
    <property type="entry name" value="CBS-domain pair"/>
    <property type="match status" value="1"/>
</dbReference>
<dbReference type="EMBL" id="QXDF01000001">
    <property type="protein sequence ID" value="RIA55884.1"/>
    <property type="molecule type" value="Genomic_DNA"/>
</dbReference>
<feature type="domain" description="CBS" evidence="12">
    <location>
        <begin position="267"/>
        <end position="332"/>
    </location>
</feature>
<dbReference type="InterPro" id="IPR046342">
    <property type="entry name" value="CBS_dom_sf"/>
</dbReference>
<dbReference type="InterPro" id="IPR044751">
    <property type="entry name" value="Ion_transp-like_CBS"/>
</dbReference>
<evidence type="ECO:0000256" key="6">
    <source>
        <dbReference type="ARBA" id="ARBA00022989"/>
    </source>
</evidence>
<evidence type="ECO:0000259" key="13">
    <source>
        <dbReference type="PROSITE" id="PS51846"/>
    </source>
</evidence>
<protein>
    <submittedName>
        <fullName evidence="14">Mg2+/Co2+ transporter CorB</fullName>
    </submittedName>
</protein>
<organism evidence="14 15">
    <name type="scientific">Dichotomicrobium thermohalophilum</name>
    <dbReference type="NCBI Taxonomy" id="933063"/>
    <lineage>
        <taxon>Bacteria</taxon>
        <taxon>Pseudomonadati</taxon>
        <taxon>Pseudomonadota</taxon>
        <taxon>Alphaproteobacteria</taxon>
        <taxon>Hyphomicrobiales</taxon>
        <taxon>Hyphomicrobiaceae</taxon>
        <taxon>Dichotomicrobium</taxon>
    </lineage>
</organism>
<evidence type="ECO:0000256" key="2">
    <source>
        <dbReference type="ARBA" id="ARBA00006446"/>
    </source>
</evidence>
<dbReference type="GO" id="GO:0050660">
    <property type="term" value="F:flavin adenine dinucleotide binding"/>
    <property type="evidence" value="ECO:0007669"/>
    <property type="project" value="InterPro"/>
</dbReference>
<feature type="transmembrane region" description="Helical" evidence="11">
    <location>
        <begin position="123"/>
        <end position="149"/>
    </location>
</feature>
<dbReference type="PROSITE" id="PS51371">
    <property type="entry name" value="CBS"/>
    <property type="match status" value="2"/>
</dbReference>
<feature type="transmembrane region" description="Helical" evidence="11">
    <location>
        <begin position="61"/>
        <end position="85"/>
    </location>
</feature>
<dbReference type="OrthoDB" id="9797674at2"/>
<dbReference type="Gene3D" id="3.10.580.10">
    <property type="entry name" value="CBS-domain"/>
    <property type="match status" value="1"/>
</dbReference>
<evidence type="ECO:0000256" key="9">
    <source>
        <dbReference type="PROSITE-ProRule" id="PRU00703"/>
    </source>
</evidence>
<dbReference type="SMART" id="SM00116">
    <property type="entry name" value="CBS"/>
    <property type="match status" value="2"/>
</dbReference>
<evidence type="ECO:0000256" key="11">
    <source>
        <dbReference type="SAM" id="Phobius"/>
    </source>
</evidence>
<sequence length="426" mass="47201">MTLGLLLTTAAIIGLLFLSGFFSGSETALTATSRGRMHALEKEGDKRAKAVNQLVERRERFLGAILLGNNLVNILGSALATSLFLQLFGQAGVAYATLVMTALVVIFAEVMPKTYAIGNPDRFALATAPILTVVVRLFSPVTAGVQVLVSRMLTFITRHQAEDHFSPRQEIRGAIDLHHRAGRVVKFDRDMLGGVLDLPDLTVSDIMVHRTKMETINADEPPEQLVENVLHSPHTRLPIWQDDLDNIVGIVHAKALLRAVQQAQGDMSRIDILSVAAEPWFVPETTSLKDQLNAFLRKKAHFALVVDEFGEVMGLVTLEDILEEIVGEISDELDVTVTGIRPQPDGSLIVDGTVPIRDLNRLRDWELPDEEATTIAGLVIHEAETIPDEGQVFRFHGFRFEIIKRQRNRITQLRISPVKTARLREA</sequence>
<comment type="caution">
    <text evidence="14">The sequence shown here is derived from an EMBL/GenBank/DDBJ whole genome shotgun (WGS) entry which is preliminary data.</text>
</comment>
<feature type="transmembrane region" description="Helical" evidence="11">
    <location>
        <begin position="92"/>
        <end position="111"/>
    </location>
</feature>
<evidence type="ECO:0000259" key="12">
    <source>
        <dbReference type="PROSITE" id="PS51371"/>
    </source>
</evidence>
<keyword evidence="5" id="KW-0677">Repeat</keyword>
<comment type="subcellular location">
    <subcellularLocation>
        <location evidence="1">Cell membrane</location>
        <topology evidence="1">Multi-pass membrane protein</topology>
    </subcellularLocation>
</comment>
<feature type="domain" description="CBS" evidence="12">
    <location>
        <begin position="207"/>
        <end position="266"/>
    </location>
</feature>
<dbReference type="InterPro" id="IPR036318">
    <property type="entry name" value="FAD-bd_PCMH-like_sf"/>
</dbReference>
<evidence type="ECO:0000313" key="15">
    <source>
        <dbReference type="Proteomes" id="UP000266273"/>
    </source>
</evidence>
<keyword evidence="6 10" id="KW-1133">Transmembrane helix</keyword>
<dbReference type="PANTHER" id="PTHR22777:SF32">
    <property type="entry name" value="UPF0053 INNER MEMBRANE PROTEIN YFJD"/>
    <property type="match status" value="1"/>
</dbReference>
<evidence type="ECO:0000256" key="10">
    <source>
        <dbReference type="PROSITE-ProRule" id="PRU01193"/>
    </source>
</evidence>
<dbReference type="RefSeq" id="WP_119060732.1">
    <property type="nucleotide sequence ID" value="NZ_QXDF01000001.1"/>
</dbReference>
<dbReference type="Proteomes" id="UP000266273">
    <property type="component" value="Unassembled WGS sequence"/>
</dbReference>
<evidence type="ECO:0000256" key="3">
    <source>
        <dbReference type="ARBA" id="ARBA00022475"/>
    </source>
</evidence>
<dbReference type="SMART" id="SM01091">
    <property type="entry name" value="CorC_HlyC"/>
    <property type="match status" value="1"/>
</dbReference>
<dbReference type="Pfam" id="PF03471">
    <property type="entry name" value="CorC_HlyC"/>
    <property type="match status" value="1"/>
</dbReference>
<keyword evidence="8 10" id="KW-0472">Membrane</keyword>
<dbReference type="FunFam" id="3.10.580.10:FF:000002">
    <property type="entry name" value="Magnesium/cobalt efflux protein CorC"/>
    <property type="match status" value="1"/>
</dbReference>
<evidence type="ECO:0000256" key="1">
    <source>
        <dbReference type="ARBA" id="ARBA00004651"/>
    </source>
</evidence>
<dbReference type="Gene3D" id="3.30.465.10">
    <property type="match status" value="1"/>
</dbReference>
<evidence type="ECO:0000256" key="8">
    <source>
        <dbReference type="ARBA" id="ARBA00023136"/>
    </source>
</evidence>
<dbReference type="InterPro" id="IPR005170">
    <property type="entry name" value="Transptr-assoc_dom"/>
</dbReference>
<keyword evidence="3" id="KW-1003">Cell membrane</keyword>
<dbReference type="CDD" id="cd04590">
    <property type="entry name" value="CBS_pair_CorC_HlyC_assoc"/>
    <property type="match status" value="1"/>
</dbReference>
<name>A0A397QCS0_9HYPH</name>
<evidence type="ECO:0000256" key="4">
    <source>
        <dbReference type="ARBA" id="ARBA00022692"/>
    </source>
</evidence>
<evidence type="ECO:0000256" key="7">
    <source>
        <dbReference type="ARBA" id="ARBA00023122"/>
    </source>
</evidence>
<dbReference type="AlphaFoldDB" id="A0A397QCS0"/>
<dbReference type="InterPro" id="IPR016169">
    <property type="entry name" value="FAD-bd_PCMH_sub2"/>
</dbReference>
<dbReference type="PANTHER" id="PTHR22777">
    <property type="entry name" value="HEMOLYSIN-RELATED"/>
    <property type="match status" value="1"/>
</dbReference>
<gene>
    <name evidence="14" type="ORF">BXY53_0970</name>
</gene>